<dbReference type="EMBL" id="BAAALN010000006">
    <property type="protein sequence ID" value="GAA1239340.1"/>
    <property type="molecule type" value="Genomic_DNA"/>
</dbReference>
<keyword evidence="2" id="KW-1185">Reference proteome</keyword>
<dbReference type="InterPro" id="IPR011044">
    <property type="entry name" value="Quino_amine_DH_bsu"/>
</dbReference>
<evidence type="ECO:0000313" key="1">
    <source>
        <dbReference type="EMBL" id="GAA1239340.1"/>
    </source>
</evidence>
<dbReference type="Proteomes" id="UP001500653">
    <property type="component" value="Unassembled WGS sequence"/>
</dbReference>
<sequence>MTPEELRPRNVQQNYSVSVLTLDSSESGIRELQEHMTSTLETHGLAYLPSLHRTVDTNYVVVAHLPTELRPDDILVTDQATFSVKLVRDGVSRPYLDLSSWCKAHVWSTAVAPDRKHVYVSMSGMRGPIANMVGVEGSSAVLEVDTETGKLTRAFTAFRGGLGHPYTDMFIDIAGIVVSPDGQFIYTCDFNGWQGNGKVIAIDRSTGVPSVLVDGLDQPSTLSLDGPYHLLVANTRQPGGQASGGQVVRIDTRSGASTVVTDIVDVEASLIGVVRLDSGDLMATMSEGTQDQCFVIRINGETGEWRRVWHPEPGFIGSGIHSDGKVVWVAETLRARVYAITPDGDPVRFHQIHDDVDLADPKKMIRGFDSLEAVTVVS</sequence>
<proteinExistence type="predicted"/>
<accession>A0ABN1W9X7</accession>
<evidence type="ECO:0000313" key="2">
    <source>
        <dbReference type="Proteomes" id="UP001500653"/>
    </source>
</evidence>
<organism evidence="1 2">
    <name type="scientific">Prauserella halophila</name>
    <dbReference type="NCBI Taxonomy" id="185641"/>
    <lineage>
        <taxon>Bacteria</taxon>
        <taxon>Bacillati</taxon>
        <taxon>Actinomycetota</taxon>
        <taxon>Actinomycetes</taxon>
        <taxon>Pseudonocardiales</taxon>
        <taxon>Pseudonocardiaceae</taxon>
        <taxon>Prauserella</taxon>
    </lineage>
</organism>
<comment type="caution">
    <text evidence="1">The sequence shown here is derived from an EMBL/GenBank/DDBJ whole genome shotgun (WGS) entry which is preliminary data.</text>
</comment>
<dbReference type="SUPFAM" id="SSF50969">
    <property type="entry name" value="YVTN repeat-like/Quinoprotein amine dehydrogenase"/>
    <property type="match status" value="1"/>
</dbReference>
<gene>
    <name evidence="1" type="ORF">GCM10009676_24980</name>
</gene>
<protein>
    <submittedName>
        <fullName evidence="1">Uncharacterized protein</fullName>
    </submittedName>
</protein>
<reference evidence="1 2" key="1">
    <citation type="journal article" date="2019" name="Int. J. Syst. Evol. Microbiol.">
        <title>The Global Catalogue of Microorganisms (GCM) 10K type strain sequencing project: providing services to taxonomists for standard genome sequencing and annotation.</title>
        <authorList>
            <consortium name="The Broad Institute Genomics Platform"/>
            <consortium name="The Broad Institute Genome Sequencing Center for Infectious Disease"/>
            <person name="Wu L."/>
            <person name="Ma J."/>
        </authorList>
    </citation>
    <scope>NUCLEOTIDE SEQUENCE [LARGE SCALE GENOMIC DNA]</scope>
    <source>
        <strain evidence="1 2">JCM 13023</strain>
    </source>
</reference>
<dbReference type="InterPro" id="IPR015943">
    <property type="entry name" value="WD40/YVTN_repeat-like_dom_sf"/>
</dbReference>
<dbReference type="Gene3D" id="2.130.10.10">
    <property type="entry name" value="YVTN repeat-like/Quinoprotein amine dehydrogenase"/>
    <property type="match status" value="1"/>
</dbReference>
<name>A0ABN1W9X7_9PSEU</name>